<evidence type="ECO:0000313" key="2">
    <source>
        <dbReference type="EMBL" id="CAY71283.1"/>
    </source>
</evidence>
<dbReference type="GeneID" id="8201146"/>
<dbReference type="Gene3D" id="3.40.50.1820">
    <property type="entry name" value="alpha/beta hydrolase"/>
    <property type="match status" value="1"/>
</dbReference>
<dbReference type="SUPFAM" id="SSF53474">
    <property type="entry name" value="alpha/beta-Hydrolases"/>
    <property type="match status" value="1"/>
</dbReference>
<dbReference type="PANTHER" id="PTHR43798:SF33">
    <property type="entry name" value="HYDROLASE, PUTATIVE (AFU_ORTHOLOGUE AFUA_2G14860)-RELATED"/>
    <property type="match status" value="1"/>
</dbReference>
<evidence type="ECO:0000313" key="3">
    <source>
        <dbReference type="Proteomes" id="UP000000314"/>
    </source>
</evidence>
<dbReference type="RefSeq" id="XP_002493462.1">
    <property type="nucleotide sequence ID" value="XM_002493417.1"/>
</dbReference>
<dbReference type="STRING" id="644223.C4R6Q8"/>
<protein>
    <recommendedName>
        <fullName evidence="1">AB hydrolase-1 domain-containing protein</fullName>
    </recommendedName>
</protein>
<feature type="domain" description="AB hydrolase-1" evidence="1">
    <location>
        <begin position="97"/>
        <end position="362"/>
    </location>
</feature>
<organism evidence="2 3">
    <name type="scientific">Komagataella phaffii (strain GS115 / ATCC 20864)</name>
    <name type="common">Yeast</name>
    <name type="synonym">Pichia pastoris</name>
    <dbReference type="NCBI Taxonomy" id="644223"/>
    <lineage>
        <taxon>Eukaryota</taxon>
        <taxon>Fungi</taxon>
        <taxon>Dikarya</taxon>
        <taxon>Ascomycota</taxon>
        <taxon>Saccharomycotina</taxon>
        <taxon>Pichiomycetes</taxon>
        <taxon>Pichiales</taxon>
        <taxon>Pichiaceae</taxon>
        <taxon>Komagataella</taxon>
    </lineage>
</organism>
<gene>
    <name evidence="2" type="ordered locus">PAS_chr4_0058</name>
</gene>
<accession>C4R6Q8</accession>
<sequence length="379" mass="43729">MSNEYEDETSPSLLKELSSINDQVSSLPKWRQLLAVFKNLILHRVFLSDFERQLVTRIANDSDFISKYSKPIKIIYDEGHELTLSYFHYAPSKIRKTILFVHGLAGQTTQFEYILKDLIGKDIELISIDLPGFGNSKRKFNASYKNYFKESHSNETMIQVESSVSAFLQKIRPTPDTLSRIIELVLQKLSINEVSIVSHSYGTHIANKLLKKVKINEWILLSPPSFTGIDHRSRWLTVFIWFPILFHLFRSIDRLDGLNSTSLNRYIWTGNSPDLGTLFKQLKQFRWNLDTDSTAYLRYIQSLKLNQLNDLDNIDVKSIDIFVGSNDKVTPPSASRRTAEYLRGKNHQVGLTELKECSHSIMLDRKVELTSSVVQKLVH</sequence>
<dbReference type="GO" id="GO:0047372">
    <property type="term" value="F:monoacylglycerol lipase activity"/>
    <property type="evidence" value="ECO:0007669"/>
    <property type="project" value="TreeGrafter"/>
</dbReference>
<dbReference type="HOGENOM" id="CLU_068926_0_0_1"/>
<dbReference type="PANTHER" id="PTHR43798">
    <property type="entry name" value="MONOACYLGLYCEROL LIPASE"/>
    <property type="match status" value="1"/>
</dbReference>
<dbReference type="Pfam" id="PF00561">
    <property type="entry name" value="Abhydrolase_1"/>
    <property type="match status" value="1"/>
</dbReference>
<dbReference type="FunCoup" id="C4R6Q8">
    <property type="interactions" value="18"/>
</dbReference>
<reference evidence="2 3" key="1">
    <citation type="journal article" date="2009" name="Nat. Biotechnol.">
        <title>Genome sequence of the recombinant protein production host Pichia pastoris.</title>
        <authorList>
            <person name="De Schutter K."/>
            <person name="Lin Y.C."/>
            <person name="Tiels P."/>
            <person name="Van Hecke A."/>
            <person name="Glinka S."/>
            <person name="Weber-Lehmann J."/>
            <person name="Rouze P."/>
            <person name="Van de Peer Y."/>
            <person name="Callewaert N."/>
        </authorList>
    </citation>
    <scope>NUCLEOTIDE SEQUENCE [LARGE SCALE GENOMIC DNA]</scope>
    <source>
        <strain evidence="3">GS115 / ATCC 20864</strain>
    </source>
</reference>
<evidence type="ECO:0000259" key="1">
    <source>
        <dbReference type="Pfam" id="PF00561"/>
    </source>
</evidence>
<dbReference type="AlphaFoldDB" id="C4R6Q8"/>
<dbReference type="InterPro" id="IPR029058">
    <property type="entry name" value="AB_hydrolase_fold"/>
</dbReference>
<dbReference type="InParanoid" id="C4R6Q8"/>
<dbReference type="OMA" id="YRKLWQF"/>
<dbReference type="InterPro" id="IPR050266">
    <property type="entry name" value="AB_hydrolase_sf"/>
</dbReference>
<keyword evidence="3" id="KW-1185">Reference proteome</keyword>
<dbReference type="eggNOG" id="KOG2386">
    <property type="taxonomic scope" value="Eukaryota"/>
</dbReference>
<dbReference type="OrthoDB" id="428974at2759"/>
<dbReference type="KEGG" id="ppa:PAS_chr4_0058"/>
<proteinExistence type="predicted"/>
<dbReference type="GO" id="GO:0016020">
    <property type="term" value="C:membrane"/>
    <property type="evidence" value="ECO:0007669"/>
    <property type="project" value="TreeGrafter"/>
</dbReference>
<dbReference type="InterPro" id="IPR000073">
    <property type="entry name" value="AB_hydrolase_1"/>
</dbReference>
<name>C4R6Q8_KOMPG</name>
<dbReference type="Proteomes" id="UP000000314">
    <property type="component" value="Chromosome 4"/>
</dbReference>
<dbReference type="EMBL" id="FN392322">
    <property type="protein sequence ID" value="CAY71283.1"/>
    <property type="molecule type" value="Genomic_DNA"/>
</dbReference>
<dbReference type="GO" id="GO:0046464">
    <property type="term" value="P:acylglycerol catabolic process"/>
    <property type="evidence" value="ECO:0007669"/>
    <property type="project" value="TreeGrafter"/>
</dbReference>